<dbReference type="CDD" id="cd06428">
    <property type="entry name" value="M1P_guanylylT_A_like_N"/>
    <property type="match status" value="1"/>
</dbReference>
<dbReference type="InterPro" id="IPR005835">
    <property type="entry name" value="NTP_transferase_dom"/>
</dbReference>
<dbReference type="EMBL" id="CMVM020000020">
    <property type="status" value="NOT_ANNOTATED_CDS"/>
    <property type="molecule type" value="Genomic_DNA"/>
</dbReference>
<dbReference type="Pfam" id="PF25087">
    <property type="entry name" value="GMPPB_C"/>
    <property type="match status" value="1"/>
</dbReference>
<accession>A0A8R1TRB2</accession>
<evidence type="ECO:0000259" key="2">
    <source>
        <dbReference type="Pfam" id="PF00483"/>
    </source>
</evidence>
<name>A0A8R1TRB2_ONCVO</name>
<dbReference type="PANTHER" id="PTHR22572">
    <property type="entry name" value="SUGAR-1-PHOSPHATE GUANYL TRANSFERASE"/>
    <property type="match status" value="1"/>
</dbReference>
<protein>
    <submittedName>
        <fullName evidence="4">NTP_transferase domain-containing protein</fullName>
    </submittedName>
</protein>
<dbReference type="OMA" id="MPVPNWW"/>
<dbReference type="InterPro" id="IPR029044">
    <property type="entry name" value="Nucleotide-diphossugar_trans"/>
</dbReference>
<reference evidence="4" key="2">
    <citation type="submission" date="2022-06" db="UniProtKB">
        <authorList>
            <consortium name="EnsemblMetazoa"/>
        </authorList>
    </citation>
    <scope>IDENTIFICATION</scope>
</reference>
<evidence type="ECO:0000313" key="5">
    <source>
        <dbReference type="Proteomes" id="UP000024404"/>
    </source>
</evidence>
<feature type="domain" description="Nucleotidyl transferase" evidence="2">
    <location>
        <begin position="20"/>
        <end position="263"/>
    </location>
</feature>
<dbReference type="InterPro" id="IPR018357">
    <property type="entry name" value="Hexapep_transf_CS"/>
</dbReference>
<dbReference type="Pfam" id="PF00483">
    <property type="entry name" value="NTP_transferase"/>
    <property type="match status" value="1"/>
</dbReference>
<feature type="domain" description="Mannose-1-phosphate guanyltransferase C-terminal" evidence="3">
    <location>
        <begin position="282"/>
        <end position="419"/>
    </location>
</feature>
<dbReference type="Gene3D" id="3.90.550.10">
    <property type="entry name" value="Spore Coat Polysaccharide Biosynthesis Protein SpsA, Chain A"/>
    <property type="match status" value="1"/>
</dbReference>
<proteinExistence type="inferred from homology"/>
<keyword evidence="5" id="KW-1185">Reference proteome</keyword>
<evidence type="ECO:0000256" key="1">
    <source>
        <dbReference type="ARBA" id="ARBA00007274"/>
    </source>
</evidence>
<comment type="similarity">
    <text evidence="1">Belongs to the transferase hexapeptide repeat family.</text>
</comment>
<dbReference type="PROSITE" id="PS00101">
    <property type="entry name" value="HEXAPEP_TRANSFERASES"/>
    <property type="match status" value="1"/>
</dbReference>
<dbReference type="AlphaFoldDB" id="A0A8R1TRB2"/>
<organism evidence="4 5">
    <name type="scientific">Onchocerca volvulus</name>
    <dbReference type="NCBI Taxonomy" id="6282"/>
    <lineage>
        <taxon>Eukaryota</taxon>
        <taxon>Metazoa</taxon>
        <taxon>Ecdysozoa</taxon>
        <taxon>Nematoda</taxon>
        <taxon>Chromadorea</taxon>
        <taxon>Rhabditida</taxon>
        <taxon>Spirurina</taxon>
        <taxon>Spiruromorpha</taxon>
        <taxon>Filarioidea</taxon>
        <taxon>Onchocercidae</taxon>
        <taxon>Onchocerca</taxon>
    </lineage>
</organism>
<sequence>MSRSDWGDAQLASSVTMTLKAVVLVGGAQKGTRFRPLSLQLPKPLFPIAGVPLIEHHIEQLSKLGAITEIYLLGFYPAKYFYDFIQKCMETYSIKIKYLEEPEALGTACGLYHFRSILLENNPNAIFVLNADVCGDLPIAEMAHELTMKHNAHGLLLTTEATREQSINYGSVVIDPNGKVLHYVDKPTTFVSQYISCGVYLLRASVIERIGRACNCSDMKQIWFETEIFPQMASESVLYALNTKRWWSQTKTAAAVLYANRHYLRLYHASDPLRLCHDRAEIVGDVFIDPTAEIDPTAKIGPNVSIGAKAKIAAGVRVRETIVLAEAVINEHACVLHSVIGWRSVVGAWARIEGTPISPNPNIPFAKLDNKPLFNIDGRLNPSLTILGSDVHVPAETVILNSIVLPYKELTSSYKNQIIL</sequence>
<dbReference type="InterPro" id="IPR056729">
    <property type="entry name" value="GMPPB_C"/>
</dbReference>
<evidence type="ECO:0000259" key="3">
    <source>
        <dbReference type="Pfam" id="PF25087"/>
    </source>
</evidence>
<evidence type="ECO:0000313" key="4">
    <source>
        <dbReference type="EnsemblMetazoa" id="OVOC296.1"/>
    </source>
</evidence>
<dbReference type="SUPFAM" id="SSF53448">
    <property type="entry name" value="Nucleotide-diphospho-sugar transferases"/>
    <property type="match status" value="1"/>
</dbReference>
<dbReference type="Proteomes" id="UP000024404">
    <property type="component" value="Unassembled WGS sequence"/>
</dbReference>
<dbReference type="EnsemblMetazoa" id="OVOC296.1">
    <property type="protein sequence ID" value="OVOC296.1"/>
    <property type="gene ID" value="WBGene00237105"/>
</dbReference>
<dbReference type="Gene3D" id="2.160.10.10">
    <property type="entry name" value="Hexapeptide repeat proteins"/>
    <property type="match status" value="1"/>
</dbReference>
<dbReference type="GO" id="GO:0016740">
    <property type="term" value="F:transferase activity"/>
    <property type="evidence" value="ECO:0007669"/>
    <property type="project" value="InterPro"/>
</dbReference>
<reference evidence="5" key="1">
    <citation type="submission" date="2013-10" db="EMBL/GenBank/DDBJ databases">
        <title>Genome sequencing of Onchocerca volvulus.</title>
        <authorList>
            <person name="Cotton J."/>
            <person name="Tsai J."/>
            <person name="Stanley E."/>
            <person name="Tracey A."/>
            <person name="Holroyd N."/>
            <person name="Lustigman S."/>
            <person name="Berriman M."/>
        </authorList>
    </citation>
    <scope>NUCLEOTIDE SEQUENCE</scope>
</reference>
<dbReference type="InterPro" id="IPR050486">
    <property type="entry name" value="Mannose-1P_guanyltransferase"/>
</dbReference>